<evidence type="ECO:0000313" key="2">
    <source>
        <dbReference type="EMBL" id="AAK82180.1"/>
    </source>
</evidence>
<dbReference type="RefSeq" id="NP_149782.1">
    <property type="nucleotide sequence ID" value="NC_003038.1"/>
</dbReference>
<reference evidence="2 3" key="11">
    <citation type="journal article" date="1994" name="Virus Genes">
        <title>Chilo iridescent virus encodes a putative helicase belonging to a distinct family within the "DEAD/H" superfamily: implications for the evolution of large DNA viruses.</title>
        <authorList>
            <person name="Sonntag K.C."/>
            <person name="Schnitzler P."/>
            <person name="Koonin E.V."/>
            <person name="Darai G."/>
        </authorList>
    </citation>
    <scope>NUCLEOTIDE SEQUENCE [LARGE SCALE GENOMIC DNA]</scope>
</reference>
<reference evidence="2 3" key="7">
    <citation type="journal article" date="1993" name="J. Gen. Virol.">
        <title>Identification of the gene encoding the major capsid protein of insect iridescent virus type 6 by polymerase chain reaction.</title>
        <authorList>
            <person name="Stohwasser R."/>
            <person name="Raab K."/>
            <person name="Schnitzler P."/>
            <person name="Janssen W."/>
            <person name="Darai G."/>
        </authorList>
    </citation>
    <scope>NUCLEOTIDE SEQUENCE [LARGE SCALE GENOMIC DNA]</scope>
</reference>
<keyword evidence="1" id="KW-0812">Transmembrane</keyword>
<reference evidence="2 3" key="10">
    <citation type="journal article" date="1994" name="Nucleic Acids Res.">
        <title>Identification of genes encoding zinc finger proteins, non-histone chromosomal HMG protein homologue, and a putative GTP phosphohydrolase in the genome of Chilo iridescent virus.</title>
        <authorList>
            <person name="Schnitzler P."/>
            <person name="Hug M."/>
            <person name="Handermann M."/>
            <person name="Janssen W."/>
            <person name="Koonin E.V."/>
            <person name="Delius H."/>
            <person name="Darai C."/>
        </authorList>
    </citation>
    <scope>NUCLEOTIDE SEQUENCE [LARGE SCALE GENOMIC DNA]</scope>
</reference>
<reference evidence="2 3" key="12">
    <citation type="journal article" date="1997" name="Virus Genes">
        <title>The DNA sequence of Chilo iridescent virus between the genome coordinates 0.101 and 0.391; similarities in coding strategy between insect and vertebrate iridoviruses.</title>
        <authorList>
            <person name="Bahr U."/>
            <person name="Tidona C.A."/>
            <person name="Darai G."/>
        </authorList>
    </citation>
    <scope>NUCLEOTIDE SEQUENCE [LARGE SCALE GENOMIC DNA]</scope>
</reference>
<keyword evidence="1" id="KW-1133">Transmembrane helix</keyword>
<organismHost>
    <name type="scientific">Gryllus campestris</name>
    <dbReference type="NCBI Taxonomy" id="58607"/>
</organismHost>
<protein>
    <submittedName>
        <fullName evidence="2">319L</fullName>
    </submittedName>
</protein>
<sequence>MVKLLILDIQLMICLHLLLMFCIQVVKFIKFYLNHKCLFFQVYLLHLQLILHLIFYMLVLMDHLMSGTVLYIIMFL</sequence>
<reference evidence="2 3" key="8">
    <citation type="journal article" date="1994" name="Intervirology">
        <title>Identification of the primary structure and the coding capacity of the genome of insect iridescent virus type 6 between the genome coordinates 0.310 and 0.347 (7990 bp).</title>
        <authorList>
            <person name="Sonntag K.C."/>
            <person name="Schnitzler P."/>
            <person name="Janssen W."/>
            <person name="Darai G."/>
        </authorList>
    </citation>
    <scope>NUCLEOTIDE SEQUENCE [LARGE SCALE GENOMIC DNA]</scope>
</reference>
<organismHost>
    <name type="scientific">Gryllus bimaculatus</name>
    <name type="common">Two-spotted cricket</name>
    <dbReference type="NCBI Taxonomy" id="6999"/>
</organismHost>
<organismHost>
    <name type="scientific">Acheta domesticus</name>
    <name type="common">House cricket</name>
    <dbReference type="NCBI Taxonomy" id="6997"/>
</organismHost>
<reference evidence="2 3" key="15">
    <citation type="journal article" date="2001" name="Virology">
        <title>Analysis of the first complete DNA sequence of an invertebrate iridovirus: coding strategy of the genome of Chilo iridescent virus.</title>
        <authorList>
            <person name="Jakob N.J."/>
            <person name="Muller K."/>
            <person name="Bahr U."/>
            <person name="Darai G."/>
        </authorList>
    </citation>
    <scope>NUCLEOTIDE SEQUENCE [LARGE SCALE GENOMIC DNA]</scope>
</reference>
<name>Q91FK5_IIV6</name>
<feature type="transmembrane region" description="Helical" evidence="1">
    <location>
        <begin position="12"/>
        <end position="33"/>
    </location>
</feature>
<reference evidence="2 3" key="14">
    <citation type="journal article" date="1999" name="Virus Genes">
        <title>Identification of a gene cluster within the genome of Chilo iridescent virus encoding enzymes involved in viral DNA replication and processing.</title>
        <authorList>
            <person name="Muller K."/>
            <person name="Tidona C.A."/>
            <person name="Darai G."/>
        </authorList>
    </citation>
    <scope>NUCLEOTIDE SEQUENCE [LARGE SCALE GENOMIC DNA]</scope>
</reference>
<organismHost>
    <name type="scientific">Chilo suppressalis</name>
    <name type="common">Asiatic rice borer moth</name>
    <dbReference type="NCBI Taxonomy" id="168631"/>
</organismHost>
<reference evidence="2 3" key="4">
    <citation type="journal article" date="1988" name="Virology">
        <title>Identification and characterization of the repetitive DNA element in the genome of insect iridescent virus type 6.</title>
        <authorList>
            <person name="Fischer M."/>
            <person name="Schnitzler P."/>
            <person name="Delius H."/>
            <person name="Darai G."/>
        </authorList>
    </citation>
    <scope>NUCLEOTIDE SEQUENCE [LARGE SCALE GENOMIC DNA]</scope>
</reference>
<reference evidence="2 3" key="1">
    <citation type="journal article" date="1984" name="J. Virol.">
        <title>DNA analysis of insect iridescent virus 6: evidence for circular permutation and terminal redundancy.</title>
        <authorList>
            <person name="Delius H."/>
            <person name="Darai G."/>
            <person name="Fluegel R.M."/>
        </authorList>
    </citation>
    <scope>NUCLEOTIDE SEQUENCE [LARGE SCALE GENOMIC DNA]</scope>
</reference>
<evidence type="ECO:0000256" key="1">
    <source>
        <dbReference type="SAM" id="Phobius"/>
    </source>
</evidence>
<reference evidence="2 3" key="5">
    <citation type="journal article" date="1992" name="Virus Genes">
        <title>Identification and mapping of origins of DNA replication within the DNA sequences of the genome of insect iridescent virus type 6.</title>
        <authorList>
            <person name="Handermann M."/>
            <person name="Schnitzler P."/>
            <person name="Rosen-Wolff A."/>
            <person name="Raab K."/>
            <person name="Sonntag K.C."/>
            <person name="Darai G."/>
        </authorList>
    </citation>
    <scope>NUCLEOTIDE SEQUENCE [LARGE SCALE GENOMIC DNA]</scope>
</reference>
<dbReference type="EMBL" id="AF303741">
    <property type="protein sequence ID" value="AAK82180.1"/>
    <property type="molecule type" value="Genomic_DNA"/>
</dbReference>
<reference evidence="2 3" key="13">
    <citation type="journal article" date="1998" name="Virus Genes">
        <title>Identification of a thymidylate synthase gene within the genome of Chilo iridescent virus.</title>
        <authorList>
            <person name="Muller K."/>
            <person name="Tidona C.A."/>
            <person name="Bahr U."/>
            <person name="Darai G."/>
        </authorList>
    </citation>
    <scope>NUCLEOTIDE SEQUENCE [LARGE SCALE GENOMIC DNA]</scope>
</reference>
<accession>Q91FK5</accession>
<reference evidence="2 3" key="9">
    <citation type="journal article" date="1994" name="J. Gen. Virol.">
        <title>Insect iridescent virus type 6 encodes a polypeptide related to the largest subunit of eukaryotic RNA polymerase II.</title>
        <authorList>
            <person name="Schnitzler P."/>
            <person name="Sonntag K.C."/>
            <person name="Muller M."/>
            <person name="Janssen W."/>
            <person name="Bugert J.J."/>
            <person name="Koonin E.V."/>
            <person name="Darai G."/>
        </authorList>
    </citation>
    <scope>NUCLEOTIDE SEQUENCE [LARGE SCALE GENOMIC DNA]</scope>
</reference>
<dbReference type="KEGG" id="vg:1733294"/>
<reference evidence="2 3" key="3">
    <citation type="journal article" date="1987" name="Virology">
        <title>Molecular cloning and physical mapping of the genome of insect iridescent virus type 6: further evidence for circular permutation of the viral genome.</title>
        <authorList>
            <person name="Schnitzler P."/>
            <person name="Soltau J.B."/>
            <person name="Fischer M."/>
            <person name="Reisner H."/>
            <person name="Scholz J."/>
            <person name="Delius H."/>
            <person name="Darai G."/>
        </authorList>
    </citation>
    <scope>NUCLEOTIDE SEQUENCE [LARGE SCALE GENOMIC DNA]</scope>
</reference>
<keyword evidence="3" id="KW-1185">Reference proteome</keyword>
<dbReference type="Proteomes" id="UP000001359">
    <property type="component" value="Segment"/>
</dbReference>
<organismHost>
    <name type="scientific">Spodoptera frugiperda</name>
    <name type="common">Fall armyworm</name>
    <dbReference type="NCBI Taxonomy" id="7108"/>
</organismHost>
<organism evidence="2 3">
    <name type="scientific">Invertebrate iridescent virus 6</name>
    <name type="common">IIV-6</name>
    <name type="synonym">Chilo iridescent virus</name>
    <dbReference type="NCBI Taxonomy" id="176652"/>
    <lineage>
        <taxon>Viruses</taxon>
        <taxon>Varidnaviria</taxon>
        <taxon>Bamfordvirae</taxon>
        <taxon>Nucleocytoviricota</taxon>
        <taxon>Megaviricetes</taxon>
        <taxon>Pimascovirales</taxon>
        <taxon>Pimascovirales incertae sedis</taxon>
        <taxon>Iridoviridae</taxon>
        <taxon>Betairidovirinae</taxon>
        <taxon>Iridovirus</taxon>
        <taxon>Iridovirus chilo1</taxon>
    </lineage>
</organism>
<proteinExistence type="predicted"/>
<dbReference type="GeneID" id="1733294"/>
<reference evidence="2 3" key="2">
    <citation type="journal article" date="1986" name="Med. Microbiol. Immunol.">
        <title>Insect iridescent virus type 6 induced toxic degenerative hepatitis in mice.</title>
        <authorList>
            <person name="Lorbacher de Ruiz H."/>
            <person name="Gelderblom H."/>
            <person name="Hofmann W."/>
            <person name="Darai G."/>
        </authorList>
    </citation>
    <scope>NUCLEOTIDE SEQUENCE [LARGE SCALE GENOMIC DNA]</scope>
</reference>
<reference evidence="2 3" key="6">
    <citation type="journal article" date="1992" name="Virus Genes">
        <title>Characterization of the third origin of DNA replication of the genome of insect iridescent virus type 6.</title>
        <authorList>
            <person name="Sonntag K.C."/>
            <person name="Darai G."/>
        </authorList>
    </citation>
    <scope>NUCLEOTIDE SEQUENCE [LARGE SCALE GENOMIC DNA]</scope>
</reference>
<keyword evidence="1" id="KW-0472">Membrane</keyword>
<evidence type="ECO:0000313" key="3">
    <source>
        <dbReference type="Proteomes" id="UP000001359"/>
    </source>
</evidence>